<dbReference type="Pfam" id="PF14487">
    <property type="entry name" value="DarT"/>
    <property type="match status" value="2"/>
</dbReference>
<gene>
    <name evidence="8" type="ORF">KSX_90700</name>
</gene>
<sequence length="244" mass="28026">MRNFLSGYAYHMVHVSNFPSILSEKALLSNEKLSQKGIKPFSIAWETVQSLRKRITIQRPVMPSRRQLHSYVPFYFIPRPPMFYAPHIQENQNQLLVLEVELTILYEPEVLFTDGNASMQKLSRYGMEVVVIDPASAQRDTCIRRYHPGGPHGTGENWSDFYSDVALIDRLNWGVLNGGTYIDNREEFTRIRSSEVLIPDRLPLSKIVGIYAPNPGLAQKANDVVKMYGLEKVIPKVVYRVFPR</sequence>
<feature type="binding site" evidence="6">
    <location>
        <begin position="11"/>
        <end position="13"/>
    </location>
    <ligand>
        <name>NAD(+)</name>
        <dbReference type="ChEBI" id="CHEBI:57540"/>
    </ligand>
</feature>
<feature type="active site" description="Proton acceptor" evidence="6">
    <location>
        <position position="52"/>
    </location>
</feature>
<evidence type="ECO:0000256" key="6">
    <source>
        <dbReference type="PROSITE-ProRule" id="PRU01362"/>
    </source>
</evidence>
<keyword evidence="2 6" id="KW-0328">Glycosyltransferase</keyword>
<evidence type="ECO:0000256" key="4">
    <source>
        <dbReference type="ARBA" id="ARBA00022695"/>
    </source>
</evidence>
<keyword evidence="4 6" id="KW-0548">Nucleotidyltransferase</keyword>
<keyword evidence="9" id="KW-1185">Reference proteome</keyword>
<evidence type="ECO:0000256" key="2">
    <source>
        <dbReference type="ARBA" id="ARBA00022676"/>
    </source>
</evidence>
<dbReference type="Proteomes" id="UP000612362">
    <property type="component" value="Unassembled WGS sequence"/>
</dbReference>
<dbReference type="GO" id="GO:0016757">
    <property type="term" value="F:glycosyltransferase activity"/>
    <property type="evidence" value="ECO:0007669"/>
    <property type="project" value="UniProtKB-UniRule"/>
</dbReference>
<reference evidence="8" key="1">
    <citation type="submission" date="2020-10" db="EMBL/GenBank/DDBJ databases">
        <title>Taxonomic study of unclassified bacteria belonging to the class Ktedonobacteria.</title>
        <authorList>
            <person name="Yabe S."/>
            <person name="Wang C.M."/>
            <person name="Zheng Y."/>
            <person name="Sakai Y."/>
            <person name="Cavaletti L."/>
            <person name="Monciardini P."/>
            <person name="Donadio S."/>
        </authorList>
    </citation>
    <scope>NUCLEOTIDE SEQUENCE</scope>
    <source>
        <strain evidence="8">SOSP1-1</strain>
    </source>
</reference>
<feature type="binding site" evidence="6">
    <location>
        <position position="52"/>
    </location>
    <ligand>
        <name>NAD(+)</name>
        <dbReference type="ChEBI" id="CHEBI:57540"/>
    </ligand>
</feature>
<dbReference type="PROSITE" id="PS52018">
    <property type="entry name" value="DART"/>
    <property type="match status" value="1"/>
</dbReference>
<comment type="similarity">
    <text evidence="6">Belongs to the DarT ADP-ribosyltransferase family.</text>
</comment>
<name>A0A8J3MW02_9CHLR</name>
<keyword evidence="5 6" id="KW-0238">DNA-binding</keyword>
<evidence type="ECO:0000313" key="8">
    <source>
        <dbReference type="EMBL" id="GHO50907.1"/>
    </source>
</evidence>
<evidence type="ECO:0000256" key="1">
    <source>
        <dbReference type="ARBA" id="ARBA00022649"/>
    </source>
</evidence>
<dbReference type="GO" id="GO:0003677">
    <property type="term" value="F:DNA binding"/>
    <property type="evidence" value="ECO:0007669"/>
    <property type="project" value="UniProtKB-UniRule"/>
</dbReference>
<evidence type="ECO:0000256" key="3">
    <source>
        <dbReference type="ARBA" id="ARBA00022679"/>
    </source>
</evidence>
<dbReference type="AlphaFoldDB" id="A0A8J3MW02"/>
<evidence type="ECO:0000313" key="9">
    <source>
        <dbReference type="Proteomes" id="UP000612362"/>
    </source>
</evidence>
<feature type="domain" description="DarT" evidence="7">
    <location>
        <begin position="7"/>
        <end position="244"/>
    </location>
</feature>
<comment type="catalytic activity">
    <reaction evidence="6">
        <text>a thymidine in DNA + NAD(+) = an N-(ADP-alpha-D-ribosyl)-thymidine in DNA + nicotinamide + H(+)</text>
        <dbReference type="Rhea" id="RHEA:71651"/>
        <dbReference type="Rhea" id="RHEA-COMP:13556"/>
        <dbReference type="Rhea" id="RHEA-COMP:18051"/>
        <dbReference type="ChEBI" id="CHEBI:15378"/>
        <dbReference type="ChEBI" id="CHEBI:17154"/>
        <dbReference type="ChEBI" id="CHEBI:57540"/>
        <dbReference type="ChEBI" id="CHEBI:137386"/>
        <dbReference type="ChEBI" id="CHEBI:191199"/>
    </reaction>
</comment>
<feature type="active site" evidence="6">
    <location>
        <position position="195"/>
    </location>
</feature>
<keyword evidence="1 6" id="KW-1277">Toxin-antitoxin system</keyword>
<dbReference type="RefSeq" id="WP_220199853.1">
    <property type="nucleotide sequence ID" value="NZ_BNJF01000009.1"/>
</dbReference>
<protein>
    <recommendedName>
        <fullName evidence="7">DarT domain-containing protein</fullName>
    </recommendedName>
</protein>
<evidence type="ECO:0000259" key="7">
    <source>
        <dbReference type="PROSITE" id="PS52018"/>
    </source>
</evidence>
<proteinExistence type="inferred from homology"/>
<comment type="caution">
    <text evidence="6">Lacks conserved residue(s) required for the propagation of feature annotation.</text>
</comment>
<keyword evidence="3 6" id="KW-0808">Transferase</keyword>
<dbReference type="GO" id="GO:0016779">
    <property type="term" value="F:nucleotidyltransferase activity"/>
    <property type="evidence" value="ECO:0007669"/>
    <property type="project" value="UniProtKB-UniRule"/>
</dbReference>
<accession>A0A8J3MW02</accession>
<dbReference type="InterPro" id="IPR029494">
    <property type="entry name" value="DarT"/>
</dbReference>
<evidence type="ECO:0000256" key="5">
    <source>
        <dbReference type="ARBA" id="ARBA00023125"/>
    </source>
</evidence>
<feature type="binding site" evidence="6">
    <location>
        <position position="28"/>
    </location>
    <ligand>
        <name>NAD(+)</name>
        <dbReference type="ChEBI" id="CHEBI:57540"/>
    </ligand>
</feature>
<dbReference type="EMBL" id="BNJF01000009">
    <property type="protein sequence ID" value="GHO50907.1"/>
    <property type="molecule type" value="Genomic_DNA"/>
</dbReference>
<organism evidence="8 9">
    <name type="scientific">Ktedonospora formicarum</name>
    <dbReference type="NCBI Taxonomy" id="2778364"/>
    <lineage>
        <taxon>Bacteria</taxon>
        <taxon>Bacillati</taxon>
        <taxon>Chloroflexota</taxon>
        <taxon>Ktedonobacteria</taxon>
        <taxon>Ktedonobacterales</taxon>
        <taxon>Ktedonobacteraceae</taxon>
        <taxon>Ktedonospora</taxon>
    </lineage>
</organism>
<comment type="caution">
    <text evidence="8">The sequence shown here is derived from an EMBL/GenBank/DDBJ whole genome shotgun (WGS) entry which is preliminary data.</text>
</comment>